<evidence type="ECO:0000313" key="3">
    <source>
        <dbReference type="Proteomes" id="UP000074108"/>
    </source>
</evidence>
<comment type="caution">
    <text evidence="2">The sequence shown here is derived from an EMBL/GenBank/DDBJ whole genome shotgun (WGS) entry which is preliminary data.</text>
</comment>
<dbReference type="PANTHER" id="PTHR46401:SF2">
    <property type="entry name" value="GLYCOSYLTRANSFERASE WBBK-RELATED"/>
    <property type="match status" value="1"/>
</dbReference>
<dbReference type="RefSeq" id="WP_059351968.1">
    <property type="nucleotide sequence ID" value="NZ_LDYG01000052.1"/>
</dbReference>
<evidence type="ECO:0008006" key="4">
    <source>
        <dbReference type="Google" id="ProtNLM"/>
    </source>
</evidence>
<proteinExistence type="predicted"/>
<gene>
    <name evidence="2" type="ORF">Q75_16075</name>
</gene>
<evidence type="ECO:0000313" key="2">
    <source>
        <dbReference type="EMBL" id="KUP04301.1"/>
    </source>
</evidence>
<keyword evidence="3" id="KW-1185">Reference proteome</keyword>
<dbReference type="SUPFAM" id="SSF53756">
    <property type="entry name" value="UDP-Glycosyltransferase/glycogen phosphorylase"/>
    <property type="match status" value="1"/>
</dbReference>
<sequence>MKKRLKKISLLNNKVRYKGFVSNKVILNIQREADFLINARSPDEEYVKYSFPSKTLEYMLSGTPLITTMLPGIPEEYKDYVLILENNNPLVICEMLENVIRMDKEEIEQLGLKALDFAKSRNYINQGQKIIDFLS</sequence>
<dbReference type="EMBL" id="LDYG01000052">
    <property type="protein sequence ID" value="KUP04301.1"/>
    <property type="molecule type" value="Genomic_DNA"/>
</dbReference>
<dbReference type="PANTHER" id="PTHR46401">
    <property type="entry name" value="GLYCOSYLTRANSFERASE WBBK-RELATED"/>
    <property type="match status" value="1"/>
</dbReference>
<dbReference type="Gene3D" id="3.40.50.2000">
    <property type="entry name" value="Glycogen Phosphorylase B"/>
    <property type="match status" value="1"/>
</dbReference>
<dbReference type="GO" id="GO:0016757">
    <property type="term" value="F:glycosyltransferase activity"/>
    <property type="evidence" value="ECO:0007669"/>
    <property type="project" value="TreeGrafter"/>
</dbReference>
<reference evidence="2 3" key="1">
    <citation type="journal article" date="2016" name="Front. Microbiol.">
        <title>Microevolution Analysis of Bacillus coahuilensis Unveils Differences in Phosphorus Acquisition Strategies and Their Regulation.</title>
        <authorList>
            <person name="Gomez-Lunar Z."/>
            <person name="Hernandez-Gonzalez I."/>
            <person name="Rodriguez-Torres M.D."/>
            <person name="Souza V."/>
            <person name="Olmedo-Alvarez G."/>
        </authorList>
    </citation>
    <scope>NUCLEOTIDE SEQUENCE [LARGE SCALE GENOMIC DNA]</scope>
    <source>
        <strain evidence="3">p1.1.43</strain>
    </source>
</reference>
<dbReference type="Pfam" id="PF13692">
    <property type="entry name" value="Glyco_trans_1_4"/>
    <property type="match status" value="1"/>
</dbReference>
<organism evidence="2 3">
    <name type="scientific">Bacillus coahuilensis p1.1.43</name>
    <dbReference type="NCBI Taxonomy" id="1150625"/>
    <lineage>
        <taxon>Bacteria</taxon>
        <taxon>Bacillati</taxon>
        <taxon>Bacillota</taxon>
        <taxon>Bacilli</taxon>
        <taxon>Bacillales</taxon>
        <taxon>Bacillaceae</taxon>
        <taxon>Bacillus</taxon>
    </lineage>
</organism>
<dbReference type="AlphaFoldDB" id="A0A147K4H9"/>
<accession>A0A147K4H9</accession>
<protein>
    <recommendedName>
        <fullName evidence="4">Glycosyl transferase family 1 domain-containing protein</fullName>
    </recommendedName>
</protein>
<name>A0A147K4H9_9BACI</name>
<keyword evidence="1" id="KW-0808">Transferase</keyword>
<dbReference type="STRING" id="1150625.Q75_16075"/>
<evidence type="ECO:0000256" key="1">
    <source>
        <dbReference type="ARBA" id="ARBA00022679"/>
    </source>
</evidence>
<dbReference type="Proteomes" id="UP000074108">
    <property type="component" value="Unassembled WGS sequence"/>
</dbReference>